<reference evidence="2" key="1">
    <citation type="journal article" date="2019" name="Int. J. Syst. Evol. Microbiol.">
        <title>The Global Catalogue of Microorganisms (GCM) 10K type strain sequencing project: providing services to taxonomists for standard genome sequencing and annotation.</title>
        <authorList>
            <consortium name="The Broad Institute Genomics Platform"/>
            <consortium name="The Broad Institute Genome Sequencing Center for Infectious Disease"/>
            <person name="Wu L."/>
            <person name="Ma J."/>
        </authorList>
    </citation>
    <scope>NUCLEOTIDE SEQUENCE [LARGE SCALE GENOMIC DNA]</scope>
    <source>
        <strain evidence="2">JCM 31696</strain>
    </source>
</reference>
<sequence length="70" mass="7763">MLGFAVPHWVLCHAAVPGAVVIEDPWTNDTTGDTWVDAHLLPVPDSAFDEMSAMEKDRYRAAVNIRTPQE</sequence>
<organism evidence="1 2">
    <name type="scientific">Actinomadura adrarensis</name>
    <dbReference type="NCBI Taxonomy" id="1819600"/>
    <lineage>
        <taxon>Bacteria</taxon>
        <taxon>Bacillati</taxon>
        <taxon>Actinomycetota</taxon>
        <taxon>Actinomycetes</taxon>
        <taxon>Streptosporangiales</taxon>
        <taxon>Thermomonosporaceae</taxon>
        <taxon>Actinomadura</taxon>
    </lineage>
</organism>
<dbReference type="Proteomes" id="UP001597083">
    <property type="component" value="Unassembled WGS sequence"/>
</dbReference>
<accession>A0ABW3CQ09</accession>
<keyword evidence="2" id="KW-1185">Reference proteome</keyword>
<name>A0ABW3CQ09_9ACTN</name>
<dbReference type="InterPro" id="IPR021770">
    <property type="entry name" value="DUF3335"/>
</dbReference>
<evidence type="ECO:0000313" key="2">
    <source>
        <dbReference type="Proteomes" id="UP001597083"/>
    </source>
</evidence>
<dbReference type="EMBL" id="JBHTIR010003934">
    <property type="protein sequence ID" value="MFD0856059.1"/>
    <property type="molecule type" value="Genomic_DNA"/>
</dbReference>
<protein>
    <submittedName>
        <fullName evidence="1">Peptidase C39 family protein</fullName>
    </submittedName>
</protein>
<comment type="caution">
    <text evidence="1">The sequence shown here is derived from an EMBL/GenBank/DDBJ whole genome shotgun (WGS) entry which is preliminary data.</text>
</comment>
<gene>
    <name evidence="1" type="ORF">ACFQ07_27715</name>
</gene>
<evidence type="ECO:0000313" key="1">
    <source>
        <dbReference type="EMBL" id="MFD0856059.1"/>
    </source>
</evidence>
<proteinExistence type="predicted"/>
<dbReference type="Pfam" id="PF11814">
    <property type="entry name" value="DUF3335"/>
    <property type="match status" value="1"/>
</dbReference>